<dbReference type="EMBL" id="JANVFO010000085">
    <property type="protein sequence ID" value="KAJ3715275.1"/>
    <property type="molecule type" value="Genomic_DNA"/>
</dbReference>
<organism evidence="2 3">
    <name type="scientific">Lentinula guzmanii</name>
    <dbReference type="NCBI Taxonomy" id="2804957"/>
    <lineage>
        <taxon>Eukaryota</taxon>
        <taxon>Fungi</taxon>
        <taxon>Dikarya</taxon>
        <taxon>Basidiomycota</taxon>
        <taxon>Agaricomycotina</taxon>
        <taxon>Agaricomycetes</taxon>
        <taxon>Agaricomycetidae</taxon>
        <taxon>Agaricales</taxon>
        <taxon>Marasmiineae</taxon>
        <taxon>Omphalotaceae</taxon>
        <taxon>Lentinula</taxon>
    </lineage>
</organism>
<keyword evidence="3" id="KW-1185">Reference proteome</keyword>
<evidence type="ECO:0000313" key="2">
    <source>
        <dbReference type="EMBL" id="KAJ3715275.1"/>
    </source>
</evidence>
<feature type="region of interest" description="Disordered" evidence="1">
    <location>
        <begin position="199"/>
        <end position="231"/>
    </location>
</feature>
<evidence type="ECO:0000313" key="3">
    <source>
        <dbReference type="Proteomes" id="UP001176059"/>
    </source>
</evidence>
<evidence type="ECO:0000256" key="1">
    <source>
        <dbReference type="SAM" id="MobiDB-lite"/>
    </source>
</evidence>
<evidence type="ECO:0008006" key="4">
    <source>
        <dbReference type="Google" id="ProtNLM"/>
    </source>
</evidence>
<accession>A0AA38JAA3</accession>
<protein>
    <recommendedName>
        <fullName evidence="4">SWIM-type domain-containing protein</fullName>
    </recommendedName>
</protein>
<comment type="caution">
    <text evidence="2">The sequence shown here is derived from an EMBL/GenBank/DDBJ whole genome shotgun (WGS) entry which is preliminary data.</text>
</comment>
<gene>
    <name evidence="2" type="ORF">DFJ43DRAFT_1127035</name>
</gene>
<reference evidence="2" key="1">
    <citation type="submission" date="2022-08" db="EMBL/GenBank/DDBJ databases">
        <authorList>
            <consortium name="DOE Joint Genome Institute"/>
            <person name="Min B."/>
            <person name="Sierra-Patev S."/>
            <person name="Naranjo-Ortiz M."/>
            <person name="Looney B."/>
            <person name="Konkel Z."/>
            <person name="Slot J.C."/>
            <person name="Sakamoto Y."/>
            <person name="Steenwyk J.L."/>
            <person name="Rokas A."/>
            <person name="Carro J."/>
            <person name="Camarero S."/>
            <person name="Ferreira P."/>
            <person name="Molpeceres G."/>
            <person name="Ruiz-duenas F.J."/>
            <person name="Serrano A."/>
            <person name="Henrissat B."/>
            <person name="Drula E."/>
            <person name="Hughes K.W."/>
            <person name="Mata J.L."/>
            <person name="Ishikawa N.K."/>
            <person name="Vargas-Isla R."/>
            <person name="Ushijima S."/>
            <person name="Smith C.A."/>
            <person name="Ahrendt S."/>
            <person name="Andreopoulos W."/>
            <person name="He G."/>
            <person name="LaButti K."/>
            <person name="Lipzen A."/>
            <person name="Ng V."/>
            <person name="Riley R."/>
            <person name="Sandor L."/>
            <person name="Barry K."/>
            <person name="Martinez A.T."/>
            <person name="Xiao Y."/>
            <person name="Gibbons J.G."/>
            <person name="Terashima K."/>
            <person name="Hibbett D.S."/>
            <person name="Grigoriev I.V."/>
        </authorList>
    </citation>
    <scope>NUCLEOTIDE SEQUENCE</scope>
    <source>
        <strain evidence="2">ET3784</strain>
    </source>
</reference>
<dbReference type="AlphaFoldDB" id="A0AA38JAA3"/>
<sequence length="231" mass="27166">MMVETGRFRNLASWRKGFKSEWKRLETRQIAQPVSDAYRPDPLRWVCGCRYFFKSRFLICKHLVQAMKPVPPVFFLEVRRSRSTPFWSHKALVLKMPELANLERSEGVNEDQWEVELYSGDILTANDYTEESEIIDAEEEAQGQKTFDESISEHITLLREFADGLEFQKQFQDQRFLDAFSREGSGLIQLAKRCLERERQVASSRSQNPRTWDTRSSAEMLYKARPSRTHS</sequence>
<reference evidence="2" key="2">
    <citation type="journal article" date="2023" name="Proc. Natl. Acad. Sci. U.S.A.">
        <title>A global phylogenomic analysis of the shiitake genus Lentinula.</title>
        <authorList>
            <person name="Sierra-Patev S."/>
            <person name="Min B."/>
            <person name="Naranjo-Ortiz M."/>
            <person name="Looney B."/>
            <person name="Konkel Z."/>
            <person name="Slot J.C."/>
            <person name="Sakamoto Y."/>
            <person name="Steenwyk J.L."/>
            <person name="Rokas A."/>
            <person name="Carro J."/>
            <person name="Camarero S."/>
            <person name="Ferreira P."/>
            <person name="Molpeceres G."/>
            <person name="Ruiz-Duenas F.J."/>
            <person name="Serrano A."/>
            <person name="Henrissat B."/>
            <person name="Drula E."/>
            <person name="Hughes K.W."/>
            <person name="Mata J.L."/>
            <person name="Ishikawa N.K."/>
            <person name="Vargas-Isla R."/>
            <person name="Ushijima S."/>
            <person name="Smith C.A."/>
            <person name="Donoghue J."/>
            <person name="Ahrendt S."/>
            <person name="Andreopoulos W."/>
            <person name="He G."/>
            <person name="LaButti K."/>
            <person name="Lipzen A."/>
            <person name="Ng V."/>
            <person name="Riley R."/>
            <person name="Sandor L."/>
            <person name="Barry K."/>
            <person name="Martinez A.T."/>
            <person name="Xiao Y."/>
            <person name="Gibbons J.G."/>
            <person name="Terashima K."/>
            <person name="Grigoriev I.V."/>
            <person name="Hibbett D."/>
        </authorList>
    </citation>
    <scope>NUCLEOTIDE SEQUENCE</scope>
    <source>
        <strain evidence="2">ET3784</strain>
    </source>
</reference>
<proteinExistence type="predicted"/>
<dbReference type="Proteomes" id="UP001176059">
    <property type="component" value="Unassembled WGS sequence"/>
</dbReference>
<name>A0AA38JAA3_9AGAR</name>
<feature type="compositionally biased region" description="Polar residues" evidence="1">
    <location>
        <begin position="201"/>
        <end position="217"/>
    </location>
</feature>